<proteinExistence type="predicted"/>
<organism evidence="1">
    <name type="scientific">marine sediment metagenome</name>
    <dbReference type="NCBI Taxonomy" id="412755"/>
    <lineage>
        <taxon>unclassified sequences</taxon>
        <taxon>metagenomes</taxon>
        <taxon>ecological metagenomes</taxon>
    </lineage>
</organism>
<feature type="non-terminal residue" evidence="1">
    <location>
        <position position="1"/>
    </location>
</feature>
<comment type="caution">
    <text evidence="1">The sequence shown here is derived from an EMBL/GenBank/DDBJ whole genome shotgun (WGS) entry which is preliminary data.</text>
</comment>
<accession>A0A0F9Y6P1</accession>
<dbReference type="AlphaFoldDB" id="A0A0F9Y6P1"/>
<sequence>KTEPHSPMSYTIEQVIRWSELSLPELLNELITDSDARTGYFKLSGIKISETET</sequence>
<gene>
    <name evidence="1" type="ORF">LCGC14_0130400</name>
</gene>
<reference evidence="1" key="1">
    <citation type="journal article" date="2015" name="Nature">
        <title>Complex archaea that bridge the gap between prokaryotes and eukaryotes.</title>
        <authorList>
            <person name="Spang A."/>
            <person name="Saw J.H."/>
            <person name="Jorgensen S.L."/>
            <person name="Zaremba-Niedzwiedzka K."/>
            <person name="Martijn J."/>
            <person name="Lind A.E."/>
            <person name="van Eijk R."/>
            <person name="Schleper C."/>
            <person name="Guy L."/>
            <person name="Ettema T.J."/>
        </authorList>
    </citation>
    <scope>NUCLEOTIDE SEQUENCE</scope>
</reference>
<protein>
    <submittedName>
        <fullName evidence="1">Uncharacterized protein</fullName>
    </submittedName>
</protein>
<name>A0A0F9Y6P1_9ZZZZ</name>
<evidence type="ECO:0000313" key="1">
    <source>
        <dbReference type="EMBL" id="KKO00274.1"/>
    </source>
</evidence>
<dbReference type="EMBL" id="LAZR01000042">
    <property type="protein sequence ID" value="KKO00274.1"/>
    <property type="molecule type" value="Genomic_DNA"/>
</dbReference>